<gene>
    <name evidence="6" type="ORF">ACFFR3_35175</name>
</gene>
<keyword evidence="4" id="KW-0067">ATP-binding</keyword>
<organism evidence="6 7">
    <name type="scientific">Nonomuraea salmonea</name>
    <dbReference type="NCBI Taxonomy" id="46181"/>
    <lineage>
        <taxon>Bacteria</taxon>
        <taxon>Bacillati</taxon>
        <taxon>Actinomycetota</taxon>
        <taxon>Actinomycetes</taxon>
        <taxon>Streptosporangiales</taxon>
        <taxon>Streptosporangiaceae</taxon>
        <taxon>Nonomuraea</taxon>
    </lineage>
</organism>
<accession>A0ABV5NWS7</accession>
<keyword evidence="7" id="KW-1185">Reference proteome</keyword>
<dbReference type="SUPFAM" id="SSF52540">
    <property type="entry name" value="P-loop containing nucleoside triphosphate hydrolases"/>
    <property type="match status" value="1"/>
</dbReference>
<dbReference type="EMBL" id="JBHMCF010000040">
    <property type="protein sequence ID" value="MFB9474765.1"/>
    <property type="molecule type" value="Genomic_DNA"/>
</dbReference>
<evidence type="ECO:0000259" key="5">
    <source>
        <dbReference type="Pfam" id="PF02223"/>
    </source>
</evidence>
<reference evidence="6 7" key="1">
    <citation type="submission" date="2024-09" db="EMBL/GenBank/DDBJ databases">
        <authorList>
            <person name="Sun Q."/>
            <person name="Mori K."/>
        </authorList>
    </citation>
    <scope>NUCLEOTIDE SEQUENCE [LARGE SCALE GENOMIC DNA]</scope>
    <source>
        <strain evidence="6 7">JCM 3324</strain>
    </source>
</reference>
<dbReference type="RefSeq" id="WP_379484553.1">
    <property type="nucleotide sequence ID" value="NZ_JBHMCF010000040.1"/>
</dbReference>
<keyword evidence="3" id="KW-0547">Nucleotide-binding</keyword>
<proteinExistence type="inferred from homology"/>
<dbReference type="Pfam" id="PF02223">
    <property type="entry name" value="Thymidylate_kin"/>
    <property type="match status" value="1"/>
</dbReference>
<comment type="caution">
    <text evidence="6">The sequence shown here is derived from an EMBL/GenBank/DDBJ whole genome shotgun (WGS) entry which is preliminary data.</text>
</comment>
<evidence type="ECO:0000313" key="6">
    <source>
        <dbReference type="EMBL" id="MFB9474765.1"/>
    </source>
</evidence>
<comment type="similarity">
    <text evidence="1">Belongs to the thymidylate kinase family.</text>
</comment>
<dbReference type="PANTHER" id="PTHR10344">
    <property type="entry name" value="THYMIDYLATE KINASE"/>
    <property type="match status" value="1"/>
</dbReference>
<protein>
    <recommendedName>
        <fullName evidence="2">Thymidylate kinase</fullName>
    </recommendedName>
</protein>
<dbReference type="Gene3D" id="3.40.50.300">
    <property type="entry name" value="P-loop containing nucleotide triphosphate hydrolases"/>
    <property type="match status" value="1"/>
</dbReference>
<dbReference type="InterPro" id="IPR027417">
    <property type="entry name" value="P-loop_NTPase"/>
</dbReference>
<dbReference type="PANTHER" id="PTHR10344:SF4">
    <property type="entry name" value="UMP-CMP KINASE 2, MITOCHONDRIAL"/>
    <property type="match status" value="1"/>
</dbReference>
<sequence>MADRKLHLRPGSLVVLEGLDRAGKTTQQQKLANLDWATPAPLFTHMPSGLTGVTEQIYALTETTEITSALARQFLHLACHAENITALSEARRERGIVLDRWWWSTVAYGWYGANLRDLGVDEQAFFGLIKSVWVDLPADLIFLFASPFEDDEKNHDQVLRGYAELARRHDSMTIEVPVNDEQATSAFLIEQLISRRLVNRD</sequence>
<evidence type="ECO:0000256" key="4">
    <source>
        <dbReference type="ARBA" id="ARBA00022840"/>
    </source>
</evidence>
<feature type="domain" description="Thymidylate kinase-like" evidence="5">
    <location>
        <begin position="16"/>
        <end position="121"/>
    </location>
</feature>
<evidence type="ECO:0000313" key="7">
    <source>
        <dbReference type="Proteomes" id="UP001589568"/>
    </source>
</evidence>
<name>A0ABV5NWS7_9ACTN</name>
<evidence type="ECO:0000256" key="2">
    <source>
        <dbReference type="ARBA" id="ARBA00017144"/>
    </source>
</evidence>
<dbReference type="InterPro" id="IPR039430">
    <property type="entry name" value="Thymidylate_kin-like_dom"/>
</dbReference>
<dbReference type="Proteomes" id="UP001589568">
    <property type="component" value="Unassembled WGS sequence"/>
</dbReference>
<evidence type="ECO:0000256" key="1">
    <source>
        <dbReference type="ARBA" id="ARBA00009776"/>
    </source>
</evidence>
<evidence type="ECO:0000256" key="3">
    <source>
        <dbReference type="ARBA" id="ARBA00022741"/>
    </source>
</evidence>